<dbReference type="EMBL" id="JBEPBX010000040">
    <property type="protein sequence ID" value="MER6617586.1"/>
    <property type="molecule type" value="Genomic_DNA"/>
</dbReference>
<comment type="caution">
    <text evidence="1">The sequence shown here is derived from an EMBL/GenBank/DDBJ whole genome shotgun (WGS) entry which is preliminary data.</text>
</comment>
<organism evidence="1 2">
    <name type="scientific">Streptomyces xantholiticus</name>
    <dbReference type="NCBI Taxonomy" id="68285"/>
    <lineage>
        <taxon>Bacteria</taxon>
        <taxon>Bacillati</taxon>
        <taxon>Actinomycetota</taxon>
        <taxon>Actinomycetes</taxon>
        <taxon>Kitasatosporales</taxon>
        <taxon>Streptomycetaceae</taxon>
        <taxon>Streptomyces</taxon>
    </lineage>
</organism>
<accession>A0ABV1V3I1</accession>
<reference evidence="1 2" key="1">
    <citation type="submission" date="2024-06" db="EMBL/GenBank/DDBJ databases">
        <title>The Natural Products Discovery Center: Release of the First 8490 Sequenced Strains for Exploring Actinobacteria Biosynthetic Diversity.</title>
        <authorList>
            <person name="Kalkreuter E."/>
            <person name="Kautsar S.A."/>
            <person name="Yang D."/>
            <person name="Bader C.D."/>
            <person name="Teijaro C.N."/>
            <person name="Fluegel L."/>
            <person name="Davis C.M."/>
            <person name="Simpson J.R."/>
            <person name="Lauterbach L."/>
            <person name="Steele A.D."/>
            <person name="Gui C."/>
            <person name="Meng S."/>
            <person name="Li G."/>
            <person name="Viehrig K."/>
            <person name="Ye F."/>
            <person name="Su P."/>
            <person name="Kiefer A.F."/>
            <person name="Nichols A."/>
            <person name="Cepeda A.J."/>
            <person name="Yan W."/>
            <person name="Fan B."/>
            <person name="Jiang Y."/>
            <person name="Adhikari A."/>
            <person name="Zheng C.-J."/>
            <person name="Schuster L."/>
            <person name="Cowan T.M."/>
            <person name="Smanski M.J."/>
            <person name="Chevrette M.G."/>
            <person name="De Carvalho L.P.S."/>
            <person name="Shen B."/>
        </authorList>
    </citation>
    <scope>NUCLEOTIDE SEQUENCE [LARGE SCALE GENOMIC DNA]</scope>
    <source>
        <strain evidence="1 2">NPDC000837</strain>
    </source>
</reference>
<evidence type="ECO:0000313" key="2">
    <source>
        <dbReference type="Proteomes" id="UP001445472"/>
    </source>
</evidence>
<proteinExistence type="predicted"/>
<dbReference type="Proteomes" id="UP001445472">
    <property type="component" value="Unassembled WGS sequence"/>
</dbReference>
<keyword evidence="2" id="KW-1185">Reference proteome</keyword>
<gene>
    <name evidence="1" type="ORF">ABT276_30555</name>
</gene>
<evidence type="ECO:0000313" key="1">
    <source>
        <dbReference type="EMBL" id="MER6617586.1"/>
    </source>
</evidence>
<name>A0ABV1V3I1_9ACTN</name>
<dbReference type="RefSeq" id="WP_351978646.1">
    <property type="nucleotide sequence ID" value="NZ_JBEPBX010000040.1"/>
</dbReference>
<protein>
    <submittedName>
        <fullName evidence="1">Uncharacterized protein</fullName>
    </submittedName>
</protein>
<sequence length="152" mass="16036">MRSERSLPAVIAATAAAQSALHLWFVQAGGHGAHQPHTIADHSAHEAWHAGHHGTSMAAAHIAAALLVAWGLQRADAASRCLGQRLGETLAGWFVRLAPTGSLPAVPQVVARLRLVDISGDRLGGVPGEGFTQQLGQHFGRCRSLRGDPRIF</sequence>